<feature type="domain" description="Sulfatase N-terminal" evidence="2">
    <location>
        <begin position="171"/>
        <end position="509"/>
    </location>
</feature>
<evidence type="ECO:0000259" key="2">
    <source>
        <dbReference type="Pfam" id="PF00884"/>
    </source>
</evidence>
<dbReference type="CDD" id="cd16147">
    <property type="entry name" value="G6S"/>
    <property type="match status" value="1"/>
</dbReference>
<dbReference type="EMBL" id="VSRQ01000001">
    <property type="protein sequence ID" value="TYK53410.1"/>
    <property type="molecule type" value="Genomic_DNA"/>
</dbReference>
<dbReference type="InterPro" id="IPR017850">
    <property type="entry name" value="Alkaline_phosphatase_core_sf"/>
</dbReference>
<dbReference type="InterPro" id="IPR000917">
    <property type="entry name" value="Sulfatase_N"/>
</dbReference>
<accession>A0A5D3G0A6</accession>
<proteinExistence type="predicted"/>
<dbReference type="AlphaFoldDB" id="A0A5D3G0A6"/>
<feature type="transmembrane region" description="Helical" evidence="1">
    <location>
        <begin position="136"/>
        <end position="156"/>
    </location>
</feature>
<evidence type="ECO:0000313" key="4">
    <source>
        <dbReference type="Proteomes" id="UP000323505"/>
    </source>
</evidence>
<keyword evidence="1" id="KW-0812">Transmembrane</keyword>
<keyword evidence="1" id="KW-0472">Membrane</keyword>
<organism evidence="3 4">
    <name type="scientific">Actinomadura decatromicini</name>
    <dbReference type="NCBI Taxonomy" id="2604572"/>
    <lineage>
        <taxon>Bacteria</taxon>
        <taxon>Bacillati</taxon>
        <taxon>Actinomycetota</taxon>
        <taxon>Actinomycetes</taxon>
        <taxon>Streptosporangiales</taxon>
        <taxon>Thermomonosporaceae</taxon>
        <taxon>Actinomadura</taxon>
    </lineage>
</organism>
<sequence length="651" mass="70822">MGQPYCGPFPWGPHAPELQFPRNLPCGLRKYRRRAISDKPSLASRSVPYLVYLLRSPKVLRGPDTPETRSHRHSGHEWRPCVRRLEQRIEETAGCVAGKGGDAPGNRCENARRWILESAGRKGAGMKSYMARRRRSTLSVTLLVLVLLAGAVYAGLRIEGSSALAAATTQPNIVFILTDDLNEDVFAKDAGLQTLLASQGTTFGKQFVELSLCCPSRTSTLRGQCAHNTGIFTNDPGSGGGFQTVYNKGLENSTIATWLQSAGYRTALFGKYLNGYPNGAPSSTYIPPGWTRWFSPNGGSPYSEYNYDVNDSGTTVHYGSAPSDYGVDVISRKLTTFIKNTTTNYPNKPFFTYVAPYIPHGPATPPPRYEGIYAGAKAPRTPSFNEDDVSDKPAWIRNKAKLTQTQIDNIDAFYEKRRESLRSVTDLVQDTIDTLRAQGVLDNTYIVFTSDNGFHQGQHRLNSGKNTAYEEDLNVPLVIRGPGVPAGATVNAFTLNTDLAPTFAALAGVTPPSFVDGRSLVPFLKGVTPSRWRLALLNEHAGPSTLNTNTQTNLLEPQDPGDAQALATGGAPVYAGLRAKPNTLGTHGPLNYVAYDTGEHELYDLSVDPNQLDNSYGSAGATLRQRLDAWVASMKNASGQALRNAEENPPQ</sequence>
<gene>
    <name evidence="3" type="ORF">FXF68_06835</name>
</gene>
<comment type="caution">
    <text evidence="3">The sequence shown here is derived from an EMBL/GenBank/DDBJ whole genome shotgun (WGS) entry which is preliminary data.</text>
</comment>
<dbReference type="Proteomes" id="UP000323505">
    <property type="component" value="Unassembled WGS sequence"/>
</dbReference>
<evidence type="ECO:0000313" key="3">
    <source>
        <dbReference type="EMBL" id="TYK53410.1"/>
    </source>
</evidence>
<keyword evidence="1" id="KW-1133">Transmembrane helix</keyword>
<dbReference type="Pfam" id="PF00884">
    <property type="entry name" value="Sulfatase"/>
    <property type="match status" value="1"/>
</dbReference>
<dbReference type="PANTHER" id="PTHR43108">
    <property type="entry name" value="N-ACETYLGLUCOSAMINE-6-SULFATASE FAMILY MEMBER"/>
    <property type="match status" value="1"/>
</dbReference>
<reference evidence="3 4" key="1">
    <citation type="submission" date="2019-08" db="EMBL/GenBank/DDBJ databases">
        <title>Actinomadura sp. nov. CYP1-5 isolated from mountain soil.</title>
        <authorList>
            <person name="Songsumanus A."/>
            <person name="Kuncharoen N."/>
            <person name="Kudo T."/>
            <person name="Yuki M."/>
            <person name="Igarashi Y."/>
            <person name="Tanasupawat S."/>
        </authorList>
    </citation>
    <scope>NUCLEOTIDE SEQUENCE [LARGE SCALE GENOMIC DNA]</scope>
    <source>
        <strain evidence="3 4">CYP1-5</strain>
    </source>
</reference>
<keyword evidence="4" id="KW-1185">Reference proteome</keyword>
<name>A0A5D3G0A6_9ACTN</name>
<protein>
    <submittedName>
        <fullName evidence="3">Sulfatase</fullName>
    </submittedName>
</protein>
<dbReference type="SUPFAM" id="SSF53649">
    <property type="entry name" value="Alkaline phosphatase-like"/>
    <property type="match status" value="1"/>
</dbReference>
<dbReference type="Gene3D" id="3.40.720.10">
    <property type="entry name" value="Alkaline Phosphatase, subunit A"/>
    <property type="match status" value="1"/>
</dbReference>
<evidence type="ECO:0000256" key="1">
    <source>
        <dbReference type="SAM" id="Phobius"/>
    </source>
</evidence>
<dbReference type="PANTHER" id="PTHR43108:SF8">
    <property type="entry name" value="SD21168P"/>
    <property type="match status" value="1"/>
</dbReference>